<organism evidence="3 4">
    <name type="scientific">Flavobacterium humi</name>
    <dbReference type="NCBI Taxonomy" id="2562683"/>
    <lineage>
        <taxon>Bacteria</taxon>
        <taxon>Pseudomonadati</taxon>
        <taxon>Bacteroidota</taxon>
        <taxon>Flavobacteriia</taxon>
        <taxon>Flavobacteriales</taxon>
        <taxon>Flavobacteriaceae</taxon>
        <taxon>Flavobacterium</taxon>
    </lineage>
</organism>
<comment type="caution">
    <text evidence="3">The sequence shown here is derived from an EMBL/GenBank/DDBJ whole genome shotgun (WGS) entry which is preliminary data.</text>
</comment>
<dbReference type="OrthoDB" id="1423116at2"/>
<dbReference type="Pfam" id="PF16403">
    <property type="entry name" value="Bact_surface_Ig-like"/>
    <property type="match status" value="1"/>
</dbReference>
<dbReference type="EMBL" id="SRLH01000007">
    <property type="protein sequence ID" value="TGD57079.1"/>
    <property type="molecule type" value="Genomic_DNA"/>
</dbReference>
<keyword evidence="1" id="KW-0732">Signal</keyword>
<evidence type="ECO:0000313" key="3">
    <source>
        <dbReference type="EMBL" id="TGD57079.1"/>
    </source>
</evidence>
<accession>A0A4Z0L4B3</accession>
<feature type="chain" id="PRO_5021447490" evidence="1">
    <location>
        <begin position="22"/>
        <end position="245"/>
    </location>
</feature>
<feature type="domain" description="Pesticidal crystal protein Cry22Aa Ig-like" evidence="2">
    <location>
        <begin position="34"/>
        <end position="110"/>
    </location>
</feature>
<dbReference type="AlphaFoldDB" id="A0A4Z0L4B3"/>
<dbReference type="InterPro" id="IPR032179">
    <property type="entry name" value="Cry22Aa_Ig-like"/>
</dbReference>
<name>A0A4Z0L4B3_9FLAO</name>
<dbReference type="Gene3D" id="2.60.40.10">
    <property type="entry name" value="Immunoglobulins"/>
    <property type="match status" value="1"/>
</dbReference>
<reference evidence="3 4" key="1">
    <citation type="submission" date="2019-04" db="EMBL/GenBank/DDBJ databases">
        <title>Flavobacterium sp. strain DS2-A Genome sequencing and assembly.</title>
        <authorList>
            <person name="Kim I."/>
        </authorList>
    </citation>
    <scope>NUCLEOTIDE SEQUENCE [LARGE SCALE GENOMIC DNA]</scope>
    <source>
        <strain evidence="3 4">DS2-A</strain>
    </source>
</reference>
<sequence>MKKIFLTLVIASGLLSSCTTDTDNVSTVTNYPTIEVLGADPIFVPQGGTFTDPGVIAKEGETVIPTTTTVAGNYRHETTLNTNITDEYTITYTATNKDGFKASASRKVIVYKTGDLVNSIEGVYTCTISRNGSTPSAAYMNIKYLYIWKNANGTYEISDAFGGWYQYGRALGLGYITPGGTINAVSIPANTFTFPGNPLSNTGFGGTANITGLTVTPATKKVVMTTSWLAPTAYTFVATLTQVQL</sequence>
<dbReference type="PROSITE" id="PS51257">
    <property type="entry name" value="PROKAR_LIPOPROTEIN"/>
    <property type="match status" value="1"/>
</dbReference>
<feature type="signal peptide" evidence="1">
    <location>
        <begin position="1"/>
        <end position="21"/>
    </location>
</feature>
<evidence type="ECO:0000313" key="4">
    <source>
        <dbReference type="Proteomes" id="UP000297407"/>
    </source>
</evidence>
<protein>
    <submittedName>
        <fullName evidence="3">DUF5011 domain-containing protein</fullName>
    </submittedName>
</protein>
<dbReference type="RefSeq" id="WP_135527133.1">
    <property type="nucleotide sequence ID" value="NZ_SRLH01000007.1"/>
</dbReference>
<evidence type="ECO:0000256" key="1">
    <source>
        <dbReference type="SAM" id="SignalP"/>
    </source>
</evidence>
<keyword evidence="4" id="KW-1185">Reference proteome</keyword>
<dbReference type="InterPro" id="IPR013783">
    <property type="entry name" value="Ig-like_fold"/>
</dbReference>
<gene>
    <name evidence="3" type="ORF">E4635_12995</name>
</gene>
<proteinExistence type="predicted"/>
<dbReference type="Proteomes" id="UP000297407">
    <property type="component" value="Unassembled WGS sequence"/>
</dbReference>
<evidence type="ECO:0000259" key="2">
    <source>
        <dbReference type="Pfam" id="PF16403"/>
    </source>
</evidence>